<sequence>MNKFIVFILILINLSFARIKAPDFSLKDENGKTINLQSLKGNVVVLNFWGR</sequence>
<organism evidence="2 3">
    <name type="scientific">Venenivibrio stagnispumantis</name>
    <dbReference type="NCBI Taxonomy" id="407998"/>
    <lineage>
        <taxon>Bacteria</taxon>
        <taxon>Pseudomonadati</taxon>
        <taxon>Aquificota</taxon>
        <taxon>Aquificia</taxon>
        <taxon>Aquificales</taxon>
        <taxon>Hydrogenothermaceae</taxon>
        <taxon>Venenivibrio</taxon>
    </lineage>
</organism>
<evidence type="ECO:0000259" key="1">
    <source>
        <dbReference type="Pfam" id="PF00578"/>
    </source>
</evidence>
<reference evidence="2" key="1">
    <citation type="submission" date="2017-05" db="EMBL/GenBank/DDBJ databases">
        <authorList>
            <person name="Varghese N."/>
            <person name="Submissions S."/>
        </authorList>
    </citation>
    <scope>NUCLEOTIDE SEQUENCE</scope>
    <source>
        <strain evidence="2">DSM 18763</strain>
    </source>
</reference>
<dbReference type="EMBL" id="FXTX01000007">
    <property type="protein sequence ID" value="SMP09909.1"/>
    <property type="molecule type" value="Genomic_DNA"/>
</dbReference>
<dbReference type="InterPro" id="IPR036249">
    <property type="entry name" value="Thioredoxin-like_sf"/>
</dbReference>
<keyword evidence="3" id="KW-1185">Reference proteome</keyword>
<evidence type="ECO:0000313" key="3">
    <source>
        <dbReference type="Proteomes" id="UP001157947"/>
    </source>
</evidence>
<dbReference type="Gene3D" id="3.40.30.10">
    <property type="entry name" value="Glutaredoxin"/>
    <property type="match status" value="1"/>
</dbReference>
<dbReference type="SUPFAM" id="SSF52833">
    <property type="entry name" value="Thioredoxin-like"/>
    <property type="match status" value="1"/>
</dbReference>
<dbReference type="Proteomes" id="UP001157947">
    <property type="component" value="Unassembled WGS sequence"/>
</dbReference>
<protein>
    <submittedName>
        <fullName evidence="2">AhpC/TSA family protein</fullName>
    </submittedName>
</protein>
<feature type="domain" description="Alkyl hydroperoxide reductase subunit C/ Thiol specific antioxidant" evidence="1">
    <location>
        <begin position="20"/>
        <end position="50"/>
    </location>
</feature>
<dbReference type="GO" id="GO:0016491">
    <property type="term" value="F:oxidoreductase activity"/>
    <property type="evidence" value="ECO:0007669"/>
    <property type="project" value="InterPro"/>
</dbReference>
<dbReference type="InterPro" id="IPR000866">
    <property type="entry name" value="AhpC/TSA"/>
</dbReference>
<dbReference type="AlphaFoldDB" id="A0AA45WL26"/>
<dbReference type="GO" id="GO:0016209">
    <property type="term" value="F:antioxidant activity"/>
    <property type="evidence" value="ECO:0007669"/>
    <property type="project" value="InterPro"/>
</dbReference>
<dbReference type="Pfam" id="PF00578">
    <property type="entry name" value="AhpC-TSA"/>
    <property type="match status" value="1"/>
</dbReference>
<proteinExistence type="predicted"/>
<evidence type="ECO:0000313" key="2">
    <source>
        <dbReference type="EMBL" id="SMP09909.1"/>
    </source>
</evidence>
<gene>
    <name evidence="2" type="ORF">SAMN06264868_10730</name>
</gene>
<name>A0AA45WL26_9AQUI</name>
<dbReference type="RefSeq" id="WP_265134675.1">
    <property type="nucleotide sequence ID" value="NZ_FXTX01000007.1"/>
</dbReference>
<accession>A0AA45WL26</accession>
<comment type="caution">
    <text evidence="2">The sequence shown here is derived from an EMBL/GenBank/DDBJ whole genome shotgun (WGS) entry which is preliminary data.</text>
</comment>